<dbReference type="PANTHER" id="PTHR44591:SF14">
    <property type="entry name" value="PROTEIN PILG"/>
    <property type="match status" value="1"/>
</dbReference>
<protein>
    <submittedName>
        <fullName evidence="5">Response regulator containing CheY-like receiver, AAA-type ATPase, and DNA-binding domains</fullName>
    </submittedName>
</protein>
<dbReference type="STRING" id="1121442.SAMN02745702_01215"/>
<sequence>MAIIDIFNASYVRAEEVSARVASELGLAVVRDEELLSKASERYGIAESRLHKTMFGKTSVFNSFTHERERNVACLRAIVAEELSRDDLMLFGWGGLLAPRSISHMLRVLLVADMGFRVSHAVGTENVSAEEAGKLVAQEDENLLAWSQFVAGRPPFDEALYDLVAPMGSRSVDDIAGLVIENARRGVLVQTAQSVQAVKDFKLQAQVALSLAQAGHIVGVEASQGVVTLTINKNVIMLSRLEDELKRLTVAVDGVQEVVTRVGKDFYQADIYRRADFSLPNKVLLVDDEREFVETLSERLTMRDIGSAVVYDGPQALNLMEEEEPEVMILDLKMPGMDGIEVLRRVRRNHPNVAVIILTGHGSEKDRETCMELGAFAYLQKPVDIDSLSATVKNAYEKVNAS</sequence>
<dbReference type="Proteomes" id="UP000189733">
    <property type="component" value="Unassembled WGS sequence"/>
</dbReference>
<dbReference type="OrthoDB" id="9800029at2"/>
<dbReference type="InterPro" id="IPR011006">
    <property type="entry name" value="CheY-like_superfamily"/>
</dbReference>
<organism evidence="5 6">
    <name type="scientific">Desulfobaculum bizertense DSM 18034</name>
    <dbReference type="NCBI Taxonomy" id="1121442"/>
    <lineage>
        <taxon>Bacteria</taxon>
        <taxon>Pseudomonadati</taxon>
        <taxon>Thermodesulfobacteriota</taxon>
        <taxon>Desulfovibrionia</taxon>
        <taxon>Desulfovibrionales</taxon>
        <taxon>Desulfovibrionaceae</taxon>
        <taxon>Desulfobaculum</taxon>
    </lineage>
</organism>
<keyword evidence="5" id="KW-0238">DNA-binding</keyword>
<reference evidence="5 6" key="1">
    <citation type="submission" date="2017-02" db="EMBL/GenBank/DDBJ databases">
        <authorList>
            <person name="Peterson S.W."/>
        </authorList>
    </citation>
    <scope>NUCLEOTIDE SEQUENCE [LARGE SCALE GENOMIC DNA]</scope>
    <source>
        <strain evidence="5 6">DSM 18034</strain>
    </source>
</reference>
<dbReference type="Pfam" id="PF13189">
    <property type="entry name" value="Cytidylate_kin2"/>
    <property type="match status" value="1"/>
</dbReference>
<keyword evidence="1 3" id="KW-0597">Phosphoprotein</keyword>
<keyword evidence="6" id="KW-1185">Reference proteome</keyword>
<dbReference type="PROSITE" id="PS50110">
    <property type="entry name" value="RESPONSE_REGULATORY"/>
    <property type="match status" value="1"/>
</dbReference>
<dbReference type="InterPro" id="IPR001789">
    <property type="entry name" value="Sig_transdc_resp-reg_receiver"/>
</dbReference>
<dbReference type="GO" id="GO:0000160">
    <property type="term" value="P:phosphorelay signal transduction system"/>
    <property type="evidence" value="ECO:0007669"/>
    <property type="project" value="UniProtKB-KW"/>
</dbReference>
<dbReference type="RefSeq" id="WP_078684512.1">
    <property type="nucleotide sequence ID" value="NZ_FUYA01000003.1"/>
</dbReference>
<evidence type="ECO:0000256" key="1">
    <source>
        <dbReference type="ARBA" id="ARBA00022553"/>
    </source>
</evidence>
<name>A0A1T4VY50_9BACT</name>
<dbReference type="PANTHER" id="PTHR44591">
    <property type="entry name" value="STRESS RESPONSE REGULATOR PROTEIN 1"/>
    <property type="match status" value="1"/>
</dbReference>
<dbReference type="Gene3D" id="3.40.50.2300">
    <property type="match status" value="1"/>
</dbReference>
<evidence type="ECO:0000259" key="4">
    <source>
        <dbReference type="PROSITE" id="PS50110"/>
    </source>
</evidence>
<dbReference type="CDD" id="cd17536">
    <property type="entry name" value="REC_YesN-like"/>
    <property type="match status" value="1"/>
</dbReference>
<dbReference type="GO" id="GO:0003677">
    <property type="term" value="F:DNA binding"/>
    <property type="evidence" value="ECO:0007669"/>
    <property type="project" value="UniProtKB-KW"/>
</dbReference>
<dbReference type="InterPro" id="IPR050595">
    <property type="entry name" value="Bact_response_regulator"/>
</dbReference>
<dbReference type="EMBL" id="FUYA01000003">
    <property type="protein sequence ID" value="SKA69755.1"/>
    <property type="molecule type" value="Genomic_DNA"/>
</dbReference>
<proteinExistence type="predicted"/>
<feature type="modified residue" description="4-aspartylphosphate" evidence="3">
    <location>
        <position position="331"/>
    </location>
</feature>
<dbReference type="InterPro" id="IPR027417">
    <property type="entry name" value="P-loop_NTPase"/>
</dbReference>
<evidence type="ECO:0000256" key="3">
    <source>
        <dbReference type="PROSITE-ProRule" id="PRU00169"/>
    </source>
</evidence>
<keyword evidence="2" id="KW-0902">Two-component regulatory system</keyword>
<evidence type="ECO:0000313" key="5">
    <source>
        <dbReference type="EMBL" id="SKA69755.1"/>
    </source>
</evidence>
<feature type="domain" description="Response regulatory" evidence="4">
    <location>
        <begin position="282"/>
        <end position="396"/>
    </location>
</feature>
<evidence type="ECO:0000256" key="2">
    <source>
        <dbReference type="ARBA" id="ARBA00023012"/>
    </source>
</evidence>
<dbReference type="SMART" id="SM00448">
    <property type="entry name" value="REC"/>
    <property type="match status" value="1"/>
</dbReference>
<dbReference type="Gene3D" id="3.40.50.300">
    <property type="entry name" value="P-loop containing nucleotide triphosphate hydrolases"/>
    <property type="match status" value="1"/>
</dbReference>
<evidence type="ECO:0000313" key="6">
    <source>
        <dbReference type="Proteomes" id="UP000189733"/>
    </source>
</evidence>
<dbReference type="AlphaFoldDB" id="A0A1T4VY50"/>
<dbReference type="SUPFAM" id="SSF52172">
    <property type="entry name" value="CheY-like"/>
    <property type="match status" value="1"/>
</dbReference>
<dbReference type="Pfam" id="PF00072">
    <property type="entry name" value="Response_reg"/>
    <property type="match status" value="1"/>
</dbReference>
<accession>A0A1T4VY50</accession>
<gene>
    <name evidence="5" type="ORF">SAMN02745702_01215</name>
</gene>